<dbReference type="PANTHER" id="PTHR42071">
    <property type="entry name" value="PROTOGLOBIN DOMAIN-CONTAINING PROTEIN"/>
    <property type="match status" value="1"/>
</dbReference>
<dbReference type="InterPro" id="IPR044398">
    <property type="entry name" value="Globin-sensor_dom"/>
</dbReference>
<accession>A0A814D7N8</accession>
<gene>
    <name evidence="2" type="ORF">IZO911_LOCUS14944</name>
    <name evidence="3" type="ORF">KXQ929_LOCUS33584</name>
</gene>
<dbReference type="Gene3D" id="1.10.490.10">
    <property type="entry name" value="Globins"/>
    <property type="match status" value="1"/>
</dbReference>
<protein>
    <recommendedName>
        <fullName evidence="1">Globin-sensor domain-containing protein</fullName>
    </recommendedName>
</protein>
<dbReference type="Proteomes" id="UP000663860">
    <property type="component" value="Unassembled WGS sequence"/>
</dbReference>
<dbReference type="EMBL" id="CAJNOE010000126">
    <property type="protein sequence ID" value="CAF0950009.1"/>
    <property type="molecule type" value="Genomic_DNA"/>
</dbReference>
<dbReference type="GO" id="GO:0019825">
    <property type="term" value="F:oxygen binding"/>
    <property type="evidence" value="ECO:0007669"/>
    <property type="project" value="InterPro"/>
</dbReference>
<dbReference type="Proteomes" id="UP000663868">
    <property type="component" value="Unassembled WGS sequence"/>
</dbReference>
<dbReference type="EMBL" id="CAJOBB010004342">
    <property type="protein sequence ID" value="CAF4084836.1"/>
    <property type="molecule type" value="Genomic_DNA"/>
</dbReference>
<name>A0A814D7N8_9BILA</name>
<evidence type="ECO:0000313" key="4">
    <source>
        <dbReference type="Proteomes" id="UP000663860"/>
    </source>
</evidence>
<reference evidence="2" key="1">
    <citation type="submission" date="2021-02" db="EMBL/GenBank/DDBJ databases">
        <authorList>
            <person name="Nowell W R."/>
        </authorList>
    </citation>
    <scope>NUCLEOTIDE SEQUENCE</scope>
</reference>
<proteinExistence type="predicted"/>
<dbReference type="GO" id="GO:0020037">
    <property type="term" value="F:heme binding"/>
    <property type="evidence" value="ECO:0007669"/>
    <property type="project" value="InterPro"/>
</dbReference>
<dbReference type="AlphaFoldDB" id="A0A814D7N8"/>
<feature type="domain" description="Globin-sensor" evidence="1">
    <location>
        <begin position="16"/>
        <end position="191"/>
    </location>
</feature>
<dbReference type="InterPro" id="IPR012292">
    <property type="entry name" value="Globin/Proto"/>
</dbReference>
<sequence>MAEHIDRTRLLTNLRYNFDYISRFLNFTKDDINTLNSLAPILFPRISYIVETVYKKLCSFDITKQYFVRRNDDFEVFSSNTESNATILSAQTDFRKDMLSIYLKHILIQSEWNDAFLQFLSHVGELHGKNQNSQSINVDYIHVNALLGYLEHLILDIIWNIENMDIKRKRDSIRTINKFFWIQNHFFTMHYGISLKDTTNNK</sequence>
<comment type="caution">
    <text evidence="2">The sequence shown here is derived from an EMBL/GenBank/DDBJ whole genome shotgun (WGS) entry which is preliminary data.</text>
</comment>
<evidence type="ECO:0000313" key="3">
    <source>
        <dbReference type="EMBL" id="CAF4084836.1"/>
    </source>
</evidence>
<dbReference type="Pfam" id="PF11563">
    <property type="entry name" value="Protoglobin"/>
    <property type="match status" value="1"/>
</dbReference>
<evidence type="ECO:0000259" key="1">
    <source>
        <dbReference type="Pfam" id="PF11563"/>
    </source>
</evidence>
<dbReference type="PANTHER" id="PTHR42071:SF1">
    <property type="entry name" value="GLOBIN-SENSOR DOMAIN-CONTAINING PROTEIN"/>
    <property type="match status" value="1"/>
</dbReference>
<evidence type="ECO:0000313" key="2">
    <source>
        <dbReference type="EMBL" id="CAF0950009.1"/>
    </source>
</evidence>
<organism evidence="2 4">
    <name type="scientific">Adineta steineri</name>
    <dbReference type="NCBI Taxonomy" id="433720"/>
    <lineage>
        <taxon>Eukaryota</taxon>
        <taxon>Metazoa</taxon>
        <taxon>Spiralia</taxon>
        <taxon>Gnathifera</taxon>
        <taxon>Rotifera</taxon>
        <taxon>Eurotatoria</taxon>
        <taxon>Bdelloidea</taxon>
        <taxon>Adinetida</taxon>
        <taxon>Adinetidae</taxon>
        <taxon>Adineta</taxon>
    </lineage>
</organism>